<proteinExistence type="predicted"/>
<feature type="domain" description="Protein G-related albumin-binding (GA) module" evidence="4">
    <location>
        <begin position="247"/>
        <end position="295"/>
    </location>
</feature>
<dbReference type="Proteomes" id="UP001239759">
    <property type="component" value="Unassembled WGS sequence"/>
</dbReference>
<evidence type="ECO:0000259" key="4">
    <source>
        <dbReference type="Pfam" id="PF01468"/>
    </source>
</evidence>
<name>A0ABT7FVM7_9CORY</name>
<feature type="coiled-coil region" evidence="1">
    <location>
        <begin position="238"/>
        <end position="265"/>
    </location>
</feature>
<accession>A0ABT7FVM7</accession>
<dbReference type="Gene3D" id="1.20.5.420">
    <property type="entry name" value="Immunoglobulin FC, subunit C"/>
    <property type="match status" value="3"/>
</dbReference>
<comment type="caution">
    <text evidence="5">The sequence shown here is derived from an EMBL/GenBank/DDBJ whole genome shotgun (WGS) entry which is preliminary data.</text>
</comment>
<feature type="domain" description="Protein G-related albumin-binding (GA) module" evidence="4">
    <location>
        <begin position="394"/>
        <end position="442"/>
    </location>
</feature>
<protein>
    <recommendedName>
        <fullName evidence="4">Protein G-related albumin-binding (GA) module domain-containing protein</fullName>
    </recommendedName>
</protein>
<feature type="signal peptide" evidence="3">
    <location>
        <begin position="1"/>
        <end position="37"/>
    </location>
</feature>
<feature type="domain" description="Protein G-related albumin-binding (GA) module" evidence="4">
    <location>
        <begin position="324"/>
        <end position="367"/>
    </location>
</feature>
<dbReference type="EMBL" id="JASNUQ010000006">
    <property type="protein sequence ID" value="MDK4290047.1"/>
    <property type="molecule type" value="Genomic_DNA"/>
</dbReference>
<evidence type="ECO:0000313" key="5">
    <source>
        <dbReference type="EMBL" id="MDK4290047.1"/>
    </source>
</evidence>
<sequence>MSNLKFVAGTVKRRGIAIAAAVAVAGGSLATANYAMAVEVNEPTWEELHAEFSGTEAAEVAVETAKEAAAALKGGASESDVQQILKTGLKNAAGKGGADFTQQDLQHFEGSQLNGELQGVVDSAKQTLAKKGTSEGEQPTAPAVPAPQAPAQNPADWAAPAPEGFYSPQRLEAEFGGTAEGKAAEETARIVADALRRGTPEAQVRELIKERLLAAGFPEDQIGKISDEQLNGVFEQTKKKADQDILNLNEERQEALVKLQELEKLNPLQRSIFEKQVKDATSVKKVKTVLQAAEAESKNPVAPFASVPGQETPSEAPDTDVEKALDYTKAEALEKLRALTHLTEQQKAEYEKRVNAATQVFEVEDAYEAGVAKNQVNEEAKKASGFLAKAIARTKHLALQQLEGFTKLTHEQKKEARNKILAANQVFEVEAAFHGAEKLNKAAK</sequence>
<dbReference type="RefSeq" id="WP_284573972.1">
    <property type="nucleotide sequence ID" value="NZ_JASNUQ010000006.1"/>
</dbReference>
<evidence type="ECO:0000313" key="6">
    <source>
        <dbReference type="Proteomes" id="UP001239759"/>
    </source>
</evidence>
<keyword evidence="1" id="KW-0175">Coiled coil</keyword>
<organism evidence="5 6">
    <name type="scientific">Corynebacterium pseudodiphtheriticum</name>
    <dbReference type="NCBI Taxonomy" id="37637"/>
    <lineage>
        <taxon>Bacteria</taxon>
        <taxon>Bacillati</taxon>
        <taxon>Actinomycetota</taxon>
        <taxon>Actinomycetes</taxon>
        <taxon>Mycobacteriales</taxon>
        <taxon>Corynebacteriaceae</taxon>
        <taxon>Corynebacterium</taxon>
    </lineage>
</organism>
<evidence type="ECO:0000256" key="1">
    <source>
        <dbReference type="SAM" id="Coils"/>
    </source>
</evidence>
<dbReference type="Pfam" id="PF01468">
    <property type="entry name" value="GA"/>
    <property type="match status" value="3"/>
</dbReference>
<feature type="region of interest" description="Disordered" evidence="2">
    <location>
        <begin position="128"/>
        <end position="155"/>
    </location>
</feature>
<feature type="chain" id="PRO_5047138259" description="Protein G-related albumin-binding (GA) module domain-containing protein" evidence="3">
    <location>
        <begin position="38"/>
        <end position="444"/>
    </location>
</feature>
<gene>
    <name evidence="5" type="ORF">QPX23_04780</name>
</gene>
<dbReference type="InterPro" id="IPR002988">
    <property type="entry name" value="GA_module"/>
</dbReference>
<reference evidence="5 6" key="1">
    <citation type="submission" date="2023-05" db="EMBL/GenBank/DDBJ databases">
        <title>Metabolic capabilities are highly conserved among human nasal-associated Corynebacterium species in pangenomic analyses.</title>
        <authorList>
            <person name="Tran T.H."/>
            <person name="Roberts A.Q."/>
            <person name="Escapa I.F."/>
            <person name="Gao W."/>
            <person name="Conlan S."/>
            <person name="Kong H."/>
            <person name="Segre J.A."/>
            <person name="Kelly M.S."/>
            <person name="Lemon K.P."/>
        </authorList>
    </citation>
    <scope>NUCLEOTIDE SEQUENCE [LARGE SCALE GENOMIC DNA]</scope>
    <source>
        <strain evidence="5 6">KPL3772</strain>
    </source>
</reference>
<evidence type="ECO:0000256" key="3">
    <source>
        <dbReference type="SAM" id="SignalP"/>
    </source>
</evidence>
<keyword evidence="6" id="KW-1185">Reference proteome</keyword>
<evidence type="ECO:0000256" key="2">
    <source>
        <dbReference type="SAM" id="MobiDB-lite"/>
    </source>
</evidence>
<keyword evidence="3" id="KW-0732">Signal</keyword>